<dbReference type="Proteomes" id="UP000193689">
    <property type="component" value="Unassembled WGS sequence"/>
</dbReference>
<dbReference type="InParanoid" id="A0A1Y2EH96"/>
<reference evidence="2 3" key="1">
    <citation type="submission" date="2016-07" db="EMBL/GenBank/DDBJ databases">
        <title>Pervasive Adenine N6-methylation of Active Genes in Fungi.</title>
        <authorList>
            <consortium name="DOE Joint Genome Institute"/>
            <person name="Mondo S.J."/>
            <person name="Dannebaum R.O."/>
            <person name="Kuo R.C."/>
            <person name="Labutti K."/>
            <person name="Haridas S."/>
            <person name="Kuo A."/>
            <person name="Salamov A."/>
            <person name="Ahrendt S.R."/>
            <person name="Lipzen A."/>
            <person name="Sullivan W."/>
            <person name="Andreopoulos W.B."/>
            <person name="Clum A."/>
            <person name="Lindquist E."/>
            <person name="Daum C."/>
            <person name="Ramamoorthy G.K."/>
            <person name="Gryganskyi A."/>
            <person name="Culley D."/>
            <person name="Magnuson J.K."/>
            <person name="James T.Y."/>
            <person name="O'Malley M.A."/>
            <person name="Stajich J.E."/>
            <person name="Spatafora J.W."/>
            <person name="Visel A."/>
            <person name="Grigoriev I.V."/>
        </authorList>
    </citation>
    <scope>NUCLEOTIDE SEQUENCE [LARGE SCALE GENOMIC DNA]</scope>
    <source>
        <strain evidence="2 3">CBS 129021</strain>
    </source>
</reference>
<dbReference type="STRING" id="1141098.A0A1Y2EH96"/>
<protein>
    <submittedName>
        <fullName evidence="2">Uncharacterized protein</fullName>
    </submittedName>
</protein>
<proteinExistence type="predicted"/>
<comment type="caution">
    <text evidence="2">The sequence shown here is derived from an EMBL/GenBank/DDBJ whole genome shotgun (WGS) entry which is preliminary data.</text>
</comment>
<evidence type="ECO:0000313" key="2">
    <source>
        <dbReference type="EMBL" id="ORY70941.1"/>
    </source>
</evidence>
<dbReference type="EMBL" id="MCFJ01000001">
    <property type="protein sequence ID" value="ORY70941.1"/>
    <property type="molecule type" value="Genomic_DNA"/>
</dbReference>
<evidence type="ECO:0000256" key="1">
    <source>
        <dbReference type="SAM" id="SignalP"/>
    </source>
</evidence>
<name>A0A1Y2EH96_9PEZI</name>
<evidence type="ECO:0000313" key="3">
    <source>
        <dbReference type="Proteomes" id="UP000193689"/>
    </source>
</evidence>
<dbReference type="GeneID" id="63773620"/>
<dbReference type="RefSeq" id="XP_040720533.1">
    <property type="nucleotide sequence ID" value="XM_040857408.1"/>
</dbReference>
<accession>A0A1Y2EH96</accession>
<sequence>MLLPKFLHVALLLGIVAAQSSNEIDAAIEAWRFPDWSAWKFVNYCAGETLTNGKQVLEGSCNSIPHGNIPAKKNMISSILLSPKAGEQLPAETDFIIQVQTLNLAAGSFSDPATAYYAAPQDLKDGKVIGHTHFTVQDLGDNLNPQQPPDPTTFKFFKGINDEGDGNGLLQATVPGGLPAGNYRVCTLTAAANHQPVLMPVAQRGSSDDCTKFTVVANDKIDEDKGESSSRIRRKYIA</sequence>
<feature type="chain" id="PRO_5013345103" evidence="1">
    <location>
        <begin position="19"/>
        <end position="238"/>
    </location>
</feature>
<feature type="signal peptide" evidence="1">
    <location>
        <begin position="1"/>
        <end position="18"/>
    </location>
</feature>
<organism evidence="2 3">
    <name type="scientific">Pseudomassariella vexata</name>
    <dbReference type="NCBI Taxonomy" id="1141098"/>
    <lineage>
        <taxon>Eukaryota</taxon>
        <taxon>Fungi</taxon>
        <taxon>Dikarya</taxon>
        <taxon>Ascomycota</taxon>
        <taxon>Pezizomycotina</taxon>
        <taxon>Sordariomycetes</taxon>
        <taxon>Xylariomycetidae</taxon>
        <taxon>Amphisphaeriales</taxon>
        <taxon>Pseudomassariaceae</taxon>
        <taxon>Pseudomassariella</taxon>
    </lineage>
</organism>
<dbReference type="PANTHER" id="PTHR34587:SF2">
    <property type="entry name" value="G-PROTEIN COUPLED RECEPTORS FAMILY 1 PROFILE DOMAIN-CONTAINING PROTEIN"/>
    <property type="match status" value="1"/>
</dbReference>
<dbReference type="PANTHER" id="PTHR34587">
    <property type="entry name" value="VWFA DOMAIN-CONTAINING PROTEIN"/>
    <property type="match status" value="1"/>
</dbReference>
<dbReference type="OrthoDB" id="2336871at2759"/>
<keyword evidence="1" id="KW-0732">Signal</keyword>
<dbReference type="AlphaFoldDB" id="A0A1Y2EH96"/>
<gene>
    <name evidence="2" type="ORF">BCR38DRAFT_381082</name>
</gene>
<keyword evidence="3" id="KW-1185">Reference proteome</keyword>
<dbReference type="InterPro" id="IPR053216">
    <property type="entry name" value="Appressorial_penetr-assoc"/>
</dbReference>